<keyword evidence="2" id="KW-1185">Reference proteome</keyword>
<dbReference type="RefSeq" id="WP_170207272.1">
    <property type="nucleotide sequence ID" value="NZ_VFPT01000004.1"/>
</dbReference>
<protein>
    <submittedName>
        <fullName evidence="1">Type VI secretion system protein ImpG</fullName>
    </submittedName>
</protein>
<dbReference type="PANTHER" id="PTHR35370">
    <property type="entry name" value="CYTOPLASMIC PROTEIN-RELATED-RELATED"/>
    <property type="match status" value="1"/>
</dbReference>
<sequence>MSLSRYFQDELDHLRRSGDAFAQRFPGLTKYLSSRATDPDVERMMEGFAFLTARLREKIDDQLPEVTQSLLMLLWPNFLRPVPSMCIMQLDPIPGAISEVQTVPAGAEVHSIPVDGTVCRFRTACRAEIVPMAVEMVRHDVSRAASVVTLRLRTLDEQPVTDLNLRVLRLFLGGASYSAQTLNLWMHRYMRKATMGTEGFMLGLDAEAIRPVGIDRDDAVLPYPDNAFMGYRLLQEFYTIPEKFSFFDIDVPSLRFLPARTKELTFVFEFERPLPPDVRIEASSFQLNCTPAINLFKHSSEPIRLDGRRTEYALLPARIEGSELEIFEIEEVNGWLPAPDGRSNGISRTYARFESFSHEMERADDRHAVYFREKVSQGFAGADLTRTLSFIREDEALENRTDETISVSLECTNGVAPTHLGIGDLNRPMRNLPSFVTPRNLTRPSPPCYPLVDGSLQWQLISALSLNYLSLQDAPALRNILMAFDFPARTNMQRERGAKLRLEGIETIASERVDRLFKGLPVRGMRTHIGMRESHFESEGEMFLFASVLAEFFALYATVNSFHELLVQGVERGEVYRWQPRIGNQPLL</sequence>
<dbReference type="Pfam" id="PF05947">
    <property type="entry name" value="T6SS_TssF"/>
    <property type="match status" value="1"/>
</dbReference>
<dbReference type="PANTHER" id="PTHR35370:SF4">
    <property type="entry name" value="TYPE VI SECRETION SYSTEM BASEPLATE SUBUNIT TSSF"/>
    <property type="match status" value="1"/>
</dbReference>
<comment type="caution">
    <text evidence="1">The sequence shown here is derived from an EMBL/GenBank/DDBJ whole genome shotgun (WGS) entry which is preliminary data.</text>
</comment>
<dbReference type="Proteomes" id="UP000320582">
    <property type="component" value="Unassembled WGS sequence"/>
</dbReference>
<evidence type="ECO:0000313" key="2">
    <source>
        <dbReference type="Proteomes" id="UP000320582"/>
    </source>
</evidence>
<dbReference type="InterPro" id="IPR010272">
    <property type="entry name" value="T6SS_TssF"/>
</dbReference>
<reference evidence="1 2" key="1">
    <citation type="submission" date="2019-06" db="EMBL/GenBank/DDBJ databases">
        <title>Genomic Encyclopedia of Archaeal and Bacterial Type Strains, Phase II (KMG-II): from individual species to whole genera.</title>
        <authorList>
            <person name="Goeker M."/>
        </authorList>
    </citation>
    <scope>NUCLEOTIDE SEQUENCE [LARGE SCALE GENOMIC DNA]</scope>
    <source>
        <strain evidence="1 2">DSM 18423</strain>
    </source>
</reference>
<name>A0A543K4H5_9RHOB</name>
<dbReference type="AlphaFoldDB" id="A0A543K4H5"/>
<dbReference type="EMBL" id="VFPT01000004">
    <property type="protein sequence ID" value="TQM89973.1"/>
    <property type="molecule type" value="Genomic_DNA"/>
</dbReference>
<dbReference type="PROSITE" id="PS50159">
    <property type="entry name" value="RIBOSOMAL_S13_2"/>
    <property type="match status" value="1"/>
</dbReference>
<proteinExistence type="predicted"/>
<gene>
    <name evidence="1" type="ORF">BD293_4292</name>
</gene>
<dbReference type="PIRSF" id="PIRSF028304">
    <property type="entry name" value="UCP028304"/>
    <property type="match status" value="1"/>
</dbReference>
<accession>A0A543K4H5</accession>
<organism evidence="1 2">
    <name type="scientific">Roseinatronobacter monicus</name>
    <dbReference type="NCBI Taxonomy" id="393481"/>
    <lineage>
        <taxon>Bacteria</taxon>
        <taxon>Pseudomonadati</taxon>
        <taxon>Pseudomonadota</taxon>
        <taxon>Alphaproteobacteria</taxon>
        <taxon>Rhodobacterales</taxon>
        <taxon>Paracoccaceae</taxon>
        <taxon>Roseinatronobacter</taxon>
    </lineage>
</organism>
<evidence type="ECO:0000313" key="1">
    <source>
        <dbReference type="EMBL" id="TQM89973.1"/>
    </source>
</evidence>
<dbReference type="NCBIfam" id="TIGR03359">
    <property type="entry name" value="VI_chp_6"/>
    <property type="match status" value="1"/>
</dbReference>